<dbReference type="InterPro" id="IPR036582">
    <property type="entry name" value="Mao_N_sf"/>
</dbReference>
<dbReference type="Gene3D" id="3.30.457.10">
    <property type="entry name" value="Copper amine oxidase-like, N-terminal domain"/>
    <property type="match status" value="2"/>
</dbReference>
<name>A0A398E175_9BACT</name>
<dbReference type="EMBL" id="QXIY01000008">
    <property type="protein sequence ID" value="RIE17324.1"/>
    <property type="molecule type" value="Genomic_DNA"/>
</dbReference>
<dbReference type="SUPFAM" id="SSF55383">
    <property type="entry name" value="Copper amine oxidase, domain N"/>
    <property type="match status" value="2"/>
</dbReference>
<dbReference type="RefSeq" id="WP_243626453.1">
    <property type="nucleotide sequence ID" value="NZ_QXIY01000008.1"/>
</dbReference>
<organism evidence="3 4">
    <name type="scientific">Candidatus Cryosericum septentrionale</name>
    <dbReference type="NCBI Taxonomy" id="2290913"/>
    <lineage>
        <taxon>Bacteria</taxon>
        <taxon>Pseudomonadati</taxon>
        <taxon>Caldisericota/Cryosericota group</taxon>
        <taxon>Candidatus Cryosericota</taxon>
        <taxon>Candidatus Cryosericia</taxon>
        <taxon>Candidatus Cryosericales</taxon>
        <taxon>Candidatus Cryosericaceae</taxon>
        <taxon>Candidatus Cryosericum</taxon>
    </lineage>
</organism>
<feature type="domain" description="Bacterial repeat" evidence="2">
    <location>
        <begin position="275"/>
        <end position="344"/>
    </location>
</feature>
<dbReference type="InterPro" id="IPR052025">
    <property type="entry name" value="Xyloglucanase_GH74"/>
</dbReference>
<protein>
    <recommendedName>
        <fullName evidence="5">Copper amine oxidase-like N-terminal domain-containing protein</fullName>
    </recommendedName>
</protein>
<gene>
    <name evidence="3" type="ORF">SMC1_02490</name>
</gene>
<dbReference type="NCBIfam" id="TIGR02543">
    <property type="entry name" value="List_Bact_rpt"/>
    <property type="match status" value="1"/>
</dbReference>
<reference evidence="3 4" key="1">
    <citation type="submission" date="2018-09" db="EMBL/GenBank/DDBJ databases">
        <title>Discovery and Ecogenomic Context for Candidatus Cryosericales, a Global Caldiserica Order Active in Thawing Permafrost.</title>
        <authorList>
            <person name="Martinez M.A."/>
            <person name="Woodcroft B.J."/>
            <person name="Ignacio Espinoza J.C."/>
            <person name="Zayed A."/>
            <person name="Singleton C.M."/>
            <person name="Boyd J."/>
            <person name="Li Y.-F."/>
            <person name="Purvine S."/>
            <person name="Maughan H."/>
            <person name="Hodgkins S.B."/>
            <person name="Anderson D."/>
            <person name="Sederholm M."/>
            <person name="Temperton B."/>
            <person name="Saleska S.R."/>
            <person name="Tyson G.W."/>
            <person name="Rich V.I."/>
        </authorList>
    </citation>
    <scope>NUCLEOTIDE SEQUENCE [LARGE SCALE GENOMIC DNA]</scope>
    <source>
        <strain evidence="3 4">SMC1</strain>
    </source>
</reference>
<dbReference type="GO" id="GO:0010411">
    <property type="term" value="P:xyloglucan metabolic process"/>
    <property type="evidence" value="ECO:0007669"/>
    <property type="project" value="TreeGrafter"/>
</dbReference>
<dbReference type="InterPro" id="IPR044060">
    <property type="entry name" value="Bacterial_rp_domain"/>
</dbReference>
<dbReference type="Pfam" id="PF07833">
    <property type="entry name" value="Cu_amine_oxidN1"/>
    <property type="match status" value="1"/>
</dbReference>
<dbReference type="SUPFAM" id="SSF110296">
    <property type="entry name" value="Oligoxyloglucan reducing end-specific cellobiohydrolase"/>
    <property type="match status" value="2"/>
</dbReference>
<sequence length="474" mass="49908">VNRGATWTAANTGITKWEVISLAIDPLTPTTLYAGTHDGVYRSTDSGATWTAVNTAPAPLDVSSLAIDPKAPTILYAGTWYDGVFRSVNRGATWTAVNTGLPPVDVWCLAIDPLTPTTLYVGTWIVGTQGGVFRSTDSGGHWTAVNTGITGMTVYSLAIDPLTPSTLYAGTNGYVCRSTDSGATWMLVSIGRSYVSVTSLAIDSFTPSTLYAGTDSGGVFRSTDSGATWTVVKLGITSRDVTSLAIDPKTPSILYAGTQSGGVFRYGAASFYVLTTTASPSAGGSVRRSPKAATYAAGTVVTLTATPATGYTFTGWSRVLSGTKNPVTVMMDANKKLTASFAKKVKSVIQLKIGSRTMYVDGSPVVLEAAPIILNSRTLLPIRAIVEATGGTIAWEASTRKVTIVRKDKTLELWIGRNVATLNGKSVNIDSDPKVVPIIMSGRTLLPLRFVAEALALDVQWNATTQAITITYTP</sequence>
<dbReference type="AlphaFoldDB" id="A0A398E175"/>
<dbReference type="InterPro" id="IPR015943">
    <property type="entry name" value="WD40/YVTN_repeat-like_dom_sf"/>
</dbReference>
<evidence type="ECO:0000259" key="2">
    <source>
        <dbReference type="Pfam" id="PF18998"/>
    </source>
</evidence>
<evidence type="ECO:0000313" key="3">
    <source>
        <dbReference type="EMBL" id="RIE17324.1"/>
    </source>
</evidence>
<feature type="domain" description="Copper amine oxidase-like N-terminal" evidence="1">
    <location>
        <begin position="359"/>
        <end position="470"/>
    </location>
</feature>
<evidence type="ECO:0008006" key="5">
    <source>
        <dbReference type="Google" id="ProtNLM"/>
    </source>
</evidence>
<dbReference type="Gene3D" id="2.130.10.10">
    <property type="entry name" value="YVTN repeat-like/Quinoprotein amine dehydrogenase"/>
    <property type="match status" value="4"/>
</dbReference>
<dbReference type="InterPro" id="IPR012854">
    <property type="entry name" value="Cu_amine_oxidase-like_N"/>
</dbReference>
<dbReference type="PANTHER" id="PTHR43739:SF5">
    <property type="entry name" value="EXO-ALPHA-SIALIDASE"/>
    <property type="match status" value="1"/>
</dbReference>
<dbReference type="Pfam" id="PF18998">
    <property type="entry name" value="Flg_new_2"/>
    <property type="match status" value="1"/>
</dbReference>
<proteinExistence type="predicted"/>
<comment type="caution">
    <text evidence="3">The sequence shown here is derived from an EMBL/GenBank/DDBJ whole genome shotgun (WGS) entry which is preliminary data.</text>
</comment>
<accession>A0A398E175</accession>
<dbReference type="InterPro" id="IPR013378">
    <property type="entry name" value="InlB-like_B-rpt"/>
</dbReference>
<dbReference type="PANTHER" id="PTHR43739">
    <property type="entry name" value="XYLOGLUCANASE (EUROFUNG)"/>
    <property type="match status" value="1"/>
</dbReference>
<evidence type="ECO:0000259" key="1">
    <source>
        <dbReference type="Pfam" id="PF07833"/>
    </source>
</evidence>
<feature type="non-terminal residue" evidence="3">
    <location>
        <position position="1"/>
    </location>
</feature>
<keyword evidence="4" id="KW-1185">Reference proteome</keyword>
<evidence type="ECO:0000313" key="4">
    <source>
        <dbReference type="Proteomes" id="UP000266113"/>
    </source>
</evidence>
<dbReference type="Proteomes" id="UP000266113">
    <property type="component" value="Unassembled WGS sequence"/>
</dbReference>
<dbReference type="CDD" id="cd15482">
    <property type="entry name" value="Sialidase_non-viral"/>
    <property type="match status" value="1"/>
</dbReference>